<evidence type="ECO:0000313" key="1">
    <source>
        <dbReference type="EMBL" id="MEX6686142.1"/>
    </source>
</evidence>
<dbReference type="EMBL" id="JAULBC010000001">
    <property type="protein sequence ID" value="MEX6686142.1"/>
    <property type="molecule type" value="Genomic_DNA"/>
</dbReference>
<proteinExistence type="predicted"/>
<dbReference type="Proteomes" id="UP001560573">
    <property type="component" value="Unassembled WGS sequence"/>
</dbReference>
<sequence length="60" mass="6676">MKSGKNFEISLEELSSRNRRILAQQSETSYAEALKQVQQLKANSKVGQSLKARVHATSAK</sequence>
<reference evidence="1 2" key="1">
    <citation type="submission" date="2023-07" db="EMBL/GenBank/DDBJ databases">
        <authorList>
            <person name="Lian W.-H."/>
        </authorList>
    </citation>
    <scope>NUCLEOTIDE SEQUENCE [LARGE SCALE GENOMIC DNA]</scope>
    <source>
        <strain evidence="1 2">SYSU DXS3180</strain>
    </source>
</reference>
<dbReference type="RefSeq" id="WP_369327531.1">
    <property type="nucleotide sequence ID" value="NZ_JAULBC010000001.1"/>
</dbReference>
<accession>A0ABV3Z8F2</accession>
<evidence type="ECO:0000313" key="2">
    <source>
        <dbReference type="Proteomes" id="UP001560573"/>
    </source>
</evidence>
<keyword evidence="2" id="KW-1185">Reference proteome</keyword>
<name>A0ABV3Z8F2_9BACT</name>
<gene>
    <name evidence="1" type="ORF">QTN47_01480</name>
</gene>
<organism evidence="1 2">
    <name type="scientific">Danxiaibacter flavus</name>
    <dbReference type="NCBI Taxonomy" id="3049108"/>
    <lineage>
        <taxon>Bacteria</taxon>
        <taxon>Pseudomonadati</taxon>
        <taxon>Bacteroidota</taxon>
        <taxon>Chitinophagia</taxon>
        <taxon>Chitinophagales</taxon>
        <taxon>Chitinophagaceae</taxon>
        <taxon>Danxiaibacter</taxon>
    </lineage>
</organism>
<comment type="caution">
    <text evidence="1">The sequence shown here is derived from an EMBL/GenBank/DDBJ whole genome shotgun (WGS) entry which is preliminary data.</text>
</comment>
<protein>
    <submittedName>
        <fullName evidence="1">Uncharacterized protein</fullName>
    </submittedName>
</protein>